<keyword evidence="2" id="KW-1185">Reference proteome</keyword>
<comment type="caution">
    <text evidence="1">The sequence shown here is derived from an EMBL/GenBank/DDBJ whole genome shotgun (WGS) entry which is preliminary data.</text>
</comment>
<gene>
    <name evidence="1" type="ORF">OXX778_LOCUS19313</name>
</gene>
<evidence type="ECO:0000313" key="1">
    <source>
        <dbReference type="EMBL" id="CAF1061686.1"/>
    </source>
</evidence>
<accession>A0A814L6K7</accession>
<dbReference type="Proteomes" id="UP000663879">
    <property type="component" value="Unassembled WGS sequence"/>
</dbReference>
<organism evidence="1 2">
    <name type="scientific">Brachionus calyciflorus</name>
    <dbReference type="NCBI Taxonomy" id="104777"/>
    <lineage>
        <taxon>Eukaryota</taxon>
        <taxon>Metazoa</taxon>
        <taxon>Spiralia</taxon>
        <taxon>Gnathifera</taxon>
        <taxon>Rotifera</taxon>
        <taxon>Eurotatoria</taxon>
        <taxon>Monogononta</taxon>
        <taxon>Pseudotrocha</taxon>
        <taxon>Ploima</taxon>
        <taxon>Brachionidae</taxon>
        <taxon>Brachionus</taxon>
    </lineage>
</organism>
<dbReference type="EMBL" id="CAJNOC010005774">
    <property type="protein sequence ID" value="CAF1061686.1"/>
    <property type="molecule type" value="Genomic_DNA"/>
</dbReference>
<reference evidence="1" key="1">
    <citation type="submission" date="2021-02" db="EMBL/GenBank/DDBJ databases">
        <authorList>
            <person name="Nowell W R."/>
        </authorList>
    </citation>
    <scope>NUCLEOTIDE SEQUENCE</scope>
    <source>
        <strain evidence="1">Ploen Becks lab</strain>
    </source>
</reference>
<evidence type="ECO:0000313" key="2">
    <source>
        <dbReference type="Proteomes" id="UP000663879"/>
    </source>
</evidence>
<proteinExistence type="predicted"/>
<dbReference type="OrthoDB" id="10132095at2759"/>
<sequence>MFLRFCDPSCHEQVIEELNGVEWPVGYGKHLNFEFNRNYTRQHHLLARERYVIRDACTQTDPQVTANPNTLNTREFGSTSSLSTFCLWTAEDFTDNKYSIFWNEDDASTVLDVKSSVAQKQKIKSKGSVRTLISKFLLHRKRID</sequence>
<protein>
    <submittedName>
        <fullName evidence="1">Uncharacterized protein</fullName>
    </submittedName>
</protein>
<name>A0A814L6K7_9BILA</name>
<dbReference type="AlphaFoldDB" id="A0A814L6K7"/>